<sequence length="592" mass="66931">MEANGNNVQSSKNESNTPSIKIQKTRNILTALTPWKSPFKIDAEDYENIQEILRLKISDDAPLSYAVCELAAIDPYTDQYRVEGLRLLDHSNTETFWYTQPQLPNSLRNLDALTEIEICGTQIETLFSEDDDADYPKVIPNLRILKLESMPRLQCLPSNLGSFTKLKKLTLTGLLIDALPDSLSSLGGSLKAVVIRDCENLTHLPDGFGQLHSLKRFVTYKTPIQHLPDNFGNLTNLEELEMEFHHLTQLPPGYTNLTNLHTLDTGTVAFNFPVPHLPNLDYVISSVYKIHQFAQTPNVTELDMSYYCDNDTHASVLDLDLMHLSTWSNLVTYDPSIYRTADEGEKATPRASTVHGHPNVSIQDPSVIVTSKGRTSKPPDWHRNFTALPAQIDPLEQHKYQETDQLKELEDPIVFAASTNPDIMYRHEAMQEPDAPQFREAMVKEVIDHLKNRHFVVIPRSQVPGNLCTSWFPHLKKLQSLSVNKCPIANIRPDHFQHLGETNVCSIDLKDNPIVHGSDVPSRVAYHLCLNSARHLFLIGKRRIIAKGLWAFIFEKAVEATRGGTYYNKTQWSQAQAIYGLLKEFAVTEICG</sequence>
<feature type="region of interest" description="Disordered" evidence="1">
    <location>
        <begin position="1"/>
        <end position="20"/>
    </location>
</feature>
<reference evidence="2" key="2">
    <citation type="submission" date="2021-04" db="EMBL/GenBank/DDBJ databases">
        <authorList>
            <person name="Podell S."/>
        </authorList>
    </citation>
    <scope>NUCLEOTIDE SEQUENCE</scope>
    <source>
        <strain evidence="2">Hildebrandi</strain>
    </source>
</reference>
<comment type="caution">
    <text evidence="2">The sequence shown here is derived from an EMBL/GenBank/DDBJ whole genome shotgun (WGS) entry which is preliminary data.</text>
</comment>
<protein>
    <submittedName>
        <fullName evidence="2">Small GTP-binding domain protein</fullName>
    </submittedName>
</protein>
<dbReference type="EMBL" id="JAGRRH010000001">
    <property type="protein sequence ID" value="KAG7373762.1"/>
    <property type="molecule type" value="Genomic_DNA"/>
</dbReference>
<dbReference type="Proteomes" id="UP000693970">
    <property type="component" value="Unassembled WGS sequence"/>
</dbReference>
<dbReference type="PANTHER" id="PTHR47186:SF31">
    <property type="entry name" value="WRKY DOMAIN-CONTAINING PROTEIN"/>
    <property type="match status" value="1"/>
</dbReference>
<accession>A0A9K3M4J0</accession>
<name>A0A9K3M4J0_9STRA</name>
<gene>
    <name evidence="2" type="ORF">IV203_012857</name>
</gene>
<dbReference type="PANTHER" id="PTHR47186">
    <property type="entry name" value="LEUCINE-RICH REPEAT-CONTAINING PROTEIN 57"/>
    <property type="match status" value="1"/>
</dbReference>
<dbReference type="AlphaFoldDB" id="A0A9K3M4J0"/>
<reference evidence="2" key="1">
    <citation type="journal article" date="2021" name="Sci. Rep.">
        <title>Diploid genomic architecture of Nitzschia inconspicua, an elite biomass production diatom.</title>
        <authorList>
            <person name="Oliver A."/>
            <person name="Podell S."/>
            <person name="Pinowska A."/>
            <person name="Traller J.C."/>
            <person name="Smith S.R."/>
            <person name="McClure R."/>
            <person name="Beliaev A."/>
            <person name="Bohutskyi P."/>
            <person name="Hill E.A."/>
            <person name="Rabines A."/>
            <person name="Zheng H."/>
            <person name="Allen L.Z."/>
            <person name="Kuo A."/>
            <person name="Grigoriev I.V."/>
            <person name="Allen A.E."/>
            <person name="Hazlebeck D."/>
            <person name="Allen E.E."/>
        </authorList>
    </citation>
    <scope>NUCLEOTIDE SEQUENCE</scope>
    <source>
        <strain evidence="2">Hildebrandi</strain>
    </source>
</reference>
<evidence type="ECO:0000313" key="3">
    <source>
        <dbReference type="Proteomes" id="UP000693970"/>
    </source>
</evidence>
<keyword evidence="3" id="KW-1185">Reference proteome</keyword>
<evidence type="ECO:0000256" key="1">
    <source>
        <dbReference type="SAM" id="MobiDB-lite"/>
    </source>
</evidence>
<dbReference type="OrthoDB" id="5985090at2759"/>
<proteinExistence type="predicted"/>
<organism evidence="2 3">
    <name type="scientific">Nitzschia inconspicua</name>
    <dbReference type="NCBI Taxonomy" id="303405"/>
    <lineage>
        <taxon>Eukaryota</taxon>
        <taxon>Sar</taxon>
        <taxon>Stramenopiles</taxon>
        <taxon>Ochrophyta</taxon>
        <taxon>Bacillariophyta</taxon>
        <taxon>Bacillariophyceae</taxon>
        <taxon>Bacillariophycidae</taxon>
        <taxon>Bacillariales</taxon>
        <taxon>Bacillariaceae</taxon>
        <taxon>Nitzschia</taxon>
    </lineage>
</organism>
<evidence type="ECO:0000313" key="2">
    <source>
        <dbReference type="EMBL" id="KAG7373762.1"/>
    </source>
</evidence>